<dbReference type="Proteomes" id="UP001152651">
    <property type="component" value="Unassembled WGS sequence"/>
</dbReference>
<organism evidence="1 2">
    <name type="scientific">Pseudocitrobacter vendiensis</name>
    <dbReference type="NCBI Taxonomy" id="2488306"/>
    <lineage>
        <taxon>Bacteria</taxon>
        <taxon>Pseudomonadati</taxon>
        <taxon>Pseudomonadota</taxon>
        <taxon>Gammaproteobacteria</taxon>
        <taxon>Enterobacterales</taxon>
        <taxon>Enterobacteriaceae</taxon>
        <taxon>Pseudocitrobacter</taxon>
    </lineage>
</organism>
<protein>
    <submittedName>
        <fullName evidence="1">Glycogen synthesis protein</fullName>
    </submittedName>
</protein>
<name>A0ABN8THK2_9ENTR</name>
<proteinExistence type="predicted"/>
<keyword evidence="2" id="KW-1185">Reference proteome</keyword>
<accession>A0ABN8THK2</accession>
<evidence type="ECO:0000313" key="2">
    <source>
        <dbReference type="Proteomes" id="UP001152651"/>
    </source>
</evidence>
<reference evidence="1" key="1">
    <citation type="submission" date="2022-05" db="EMBL/GenBank/DDBJ databases">
        <authorList>
            <person name="Blom J."/>
        </authorList>
    </citation>
    <scope>NUCLEOTIDE SEQUENCE</scope>
    <source>
        <strain evidence="1">Type strain: CPO20170097</strain>
    </source>
</reference>
<dbReference type="EMBL" id="CALSBS010000043">
    <property type="protein sequence ID" value="CAH6662311.1"/>
    <property type="molecule type" value="Genomic_DNA"/>
</dbReference>
<comment type="caution">
    <text evidence="1">The sequence shown here is derived from an EMBL/GenBank/DDBJ whole genome shotgun (WGS) entry which is preliminary data.</text>
</comment>
<dbReference type="InterPro" id="IPR036745">
    <property type="entry name" value="PolIII_theta_sf"/>
</dbReference>
<dbReference type="Gene3D" id="1.20.970.20">
    <property type="entry name" value="Glycogen synthesis protein GlgS"/>
    <property type="match status" value="1"/>
</dbReference>
<evidence type="ECO:0000313" key="1">
    <source>
        <dbReference type="EMBL" id="CAH6662311.1"/>
    </source>
</evidence>
<sequence>MFEFCPKSMKTNVDFIAFTVAKMEYEQRGLCARAVEGNMPLEMSEHFQQRLRFYRDQLKGFAPQQVERYPSSKPDVLDFR</sequence>
<gene>
    <name evidence="1" type="ORF">FBBNIHIM_24730</name>
</gene>
<dbReference type="SUPFAM" id="SSF46575">
    <property type="entry name" value="DNA polymerase III theta subunit-like"/>
    <property type="match status" value="1"/>
</dbReference>
<dbReference type="InterPro" id="IPR036295">
    <property type="entry name" value="GlgS_sf"/>
</dbReference>